<evidence type="ECO:0000313" key="13">
    <source>
        <dbReference type="Proteomes" id="UP000019205"/>
    </source>
</evidence>
<dbReference type="GO" id="GO:0003684">
    <property type="term" value="F:damaged DNA binding"/>
    <property type="evidence" value="ECO:0007669"/>
    <property type="project" value="UniProtKB-UniRule"/>
</dbReference>
<evidence type="ECO:0000313" key="12">
    <source>
        <dbReference type="EMBL" id="EAQ97004.2"/>
    </source>
</evidence>
<feature type="domain" description="DNA mismatch repair proteins mutS family" evidence="11">
    <location>
        <begin position="731"/>
        <end position="747"/>
    </location>
</feature>
<dbReference type="Pfam" id="PF00488">
    <property type="entry name" value="MutS_V"/>
    <property type="match status" value="1"/>
</dbReference>
<reference evidence="12 13" key="2">
    <citation type="journal article" date="2009" name="PLoS ONE">
        <title>The photosynthetic apparatus and its regulation in the aerobic gammaproteobacterium Congregibacter litoralis gen. nov., sp. nov.</title>
        <authorList>
            <person name="Spring S."/>
            <person name="Lunsdorf H."/>
            <person name="Fuchs B.M."/>
            <person name="Tindall B.J."/>
        </authorList>
    </citation>
    <scope>NUCLEOTIDE SEQUENCE [LARGE SCALE GENOMIC DNA]</scope>
    <source>
        <strain evidence="12">KT71</strain>
    </source>
</reference>
<evidence type="ECO:0000259" key="11">
    <source>
        <dbReference type="PROSITE" id="PS00486"/>
    </source>
</evidence>
<dbReference type="Pfam" id="PF05192">
    <property type="entry name" value="MutS_III"/>
    <property type="match status" value="1"/>
</dbReference>
<protein>
    <recommendedName>
        <fullName evidence="2 9">DNA mismatch repair protein MutS</fullName>
    </recommendedName>
</protein>
<comment type="caution">
    <text evidence="12">The sequence shown here is derived from an EMBL/GenBank/DDBJ whole genome shotgun (WGS) entry which is preliminary data.</text>
</comment>
<dbReference type="NCBIfam" id="NF003810">
    <property type="entry name" value="PRK05399.1"/>
    <property type="match status" value="1"/>
</dbReference>
<dbReference type="GO" id="GO:0030983">
    <property type="term" value="F:mismatched DNA binding"/>
    <property type="evidence" value="ECO:0007669"/>
    <property type="project" value="InterPro"/>
</dbReference>
<dbReference type="SUPFAM" id="SSF55271">
    <property type="entry name" value="DNA repair protein MutS, domain I"/>
    <property type="match status" value="1"/>
</dbReference>
<dbReference type="Gene3D" id="3.40.1170.10">
    <property type="entry name" value="DNA repair protein MutS, domain I"/>
    <property type="match status" value="1"/>
</dbReference>
<dbReference type="PROSITE" id="PS00486">
    <property type="entry name" value="DNA_MISMATCH_REPAIR_2"/>
    <property type="match status" value="1"/>
</dbReference>
<dbReference type="Gene3D" id="6.10.140.430">
    <property type="match status" value="1"/>
</dbReference>
<dbReference type="NCBIfam" id="TIGR01070">
    <property type="entry name" value="mutS1"/>
    <property type="match status" value="1"/>
</dbReference>
<dbReference type="SMART" id="SM00533">
    <property type="entry name" value="MUTSd"/>
    <property type="match status" value="1"/>
</dbReference>
<dbReference type="PANTHER" id="PTHR11361:SF34">
    <property type="entry name" value="DNA MISMATCH REPAIR PROTEIN MSH1, MITOCHONDRIAL"/>
    <property type="match status" value="1"/>
</dbReference>
<dbReference type="FunFam" id="1.10.1420.10:FF:000002">
    <property type="entry name" value="DNA mismatch repair protein MutS"/>
    <property type="match status" value="1"/>
</dbReference>
<dbReference type="SMART" id="SM00534">
    <property type="entry name" value="MUTSac"/>
    <property type="match status" value="1"/>
</dbReference>
<dbReference type="Pfam" id="PF05188">
    <property type="entry name" value="MutS_II"/>
    <property type="match status" value="1"/>
</dbReference>
<evidence type="ECO:0000256" key="2">
    <source>
        <dbReference type="ARBA" id="ARBA00021982"/>
    </source>
</evidence>
<dbReference type="FunFam" id="3.40.50.300:FF:000283">
    <property type="entry name" value="DNA mismatch repair protein MutS"/>
    <property type="match status" value="1"/>
</dbReference>
<comment type="function">
    <text evidence="8 9">This protein is involved in the repair of mismatches in DNA. It is possible that it carries out the mismatch recognition step. This protein has a weak ATPase activity.</text>
</comment>
<dbReference type="FunFam" id="3.40.1170.10:FF:000001">
    <property type="entry name" value="DNA mismatch repair protein MutS"/>
    <property type="match status" value="1"/>
</dbReference>
<keyword evidence="7 9" id="KW-0234">DNA repair</keyword>
<evidence type="ECO:0000256" key="3">
    <source>
        <dbReference type="ARBA" id="ARBA00022741"/>
    </source>
</evidence>
<evidence type="ECO:0000256" key="8">
    <source>
        <dbReference type="ARBA" id="ARBA00024647"/>
    </source>
</evidence>
<dbReference type="InterPro" id="IPR016151">
    <property type="entry name" value="DNA_mismatch_repair_MutS_N"/>
</dbReference>
<dbReference type="eggNOG" id="COG0249">
    <property type="taxonomic scope" value="Bacteria"/>
</dbReference>
<dbReference type="InterPro" id="IPR007696">
    <property type="entry name" value="DNA_mismatch_repair_MutS_core"/>
</dbReference>
<dbReference type="InterPro" id="IPR000432">
    <property type="entry name" value="DNA_mismatch_repair_MutS_C"/>
</dbReference>
<dbReference type="PANTHER" id="PTHR11361">
    <property type="entry name" value="DNA MISMATCH REPAIR PROTEIN MUTS FAMILY MEMBER"/>
    <property type="match status" value="1"/>
</dbReference>
<evidence type="ECO:0000256" key="10">
    <source>
        <dbReference type="RuleBase" id="RU003756"/>
    </source>
</evidence>
<dbReference type="GO" id="GO:0005524">
    <property type="term" value="F:ATP binding"/>
    <property type="evidence" value="ECO:0007669"/>
    <property type="project" value="UniProtKB-UniRule"/>
</dbReference>
<proteinExistence type="inferred from homology"/>
<dbReference type="InterPro" id="IPR017261">
    <property type="entry name" value="DNA_mismatch_repair_MutS/MSH"/>
</dbReference>
<evidence type="ECO:0000256" key="7">
    <source>
        <dbReference type="ARBA" id="ARBA00023204"/>
    </source>
</evidence>
<name>A4AAC7_9GAMM</name>
<dbReference type="InterPro" id="IPR007861">
    <property type="entry name" value="DNA_mismatch_repair_MutS_clamp"/>
</dbReference>
<evidence type="ECO:0000256" key="9">
    <source>
        <dbReference type="HAMAP-Rule" id="MF_00096"/>
    </source>
</evidence>
<dbReference type="InterPro" id="IPR007695">
    <property type="entry name" value="DNA_mismatch_repair_MutS-lik_N"/>
</dbReference>
<comment type="similarity">
    <text evidence="1 9 10">Belongs to the DNA mismatch repair MutS family.</text>
</comment>
<keyword evidence="6 9" id="KW-0238">DNA-binding</keyword>
<dbReference type="Gene3D" id="1.10.1420.10">
    <property type="match status" value="2"/>
</dbReference>
<dbReference type="HOGENOM" id="CLU_002472_3_1_6"/>
<dbReference type="HAMAP" id="MF_00096">
    <property type="entry name" value="MutS"/>
    <property type="match status" value="1"/>
</dbReference>
<dbReference type="SUPFAM" id="SSF48334">
    <property type="entry name" value="DNA repair protein MutS, domain III"/>
    <property type="match status" value="1"/>
</dbReference>
<evidence type="ECO:0000256" key="1">
    <source>
        <dbReference type="ARBA" id="ARBA00006271"/>
    </source>
</evidence>
<dbReference type="Pfam" id="PF01624">
    <property type="entry name" value="MutS_I"/>
    <property type="match status" value="1"/>
</dbReference>
<evidence type="ECO:0000256" key="4">
    <source>
        <dbReference type="ARBA" id="ARBA00022763"/>
    </source>
</evidence>
<dbReference type="InterPro" id="IPR045076">
    <property type="entry name" value="MutS"/>
</dbReference>
<sequence>MLKNPSGGAFIKPALWPPGHSLFWPQALSMSYTARLVSAASESVLPSDQSQHTPMMQQFLRIKRDHPKELLFYRMGDFYELFYEDAQRAAELLDITLTARGKSAGEDIPMAGVPYHAAEAYLARLVKAGVSVAIAEQIGDPATSKGPVERKVVRVVTPGTLSDEALLEEKREQLIVALIAQQNHYGLAYLDLGSGRFRLMELEGEEALLGEIERLDPAELLYHEELQQGAVTNRPGARSQPAWEFDLESAERNLREQFQTHDLRGFGCEHLHLGLAAAGCLISYVRDTQRSQLPHITAIAAEMRENSVVLDAATRRNLEIDRNLAGGDSHTLMSVMDRCRTAMGSRCLRRWLHRPLTDVATLTARQDAVAALRDNYRFESLRDVLRPIGDVERITTRVALGSARPRDLTRLLFALQSVPALRNATPTEDAVLLRETAVALGGFPGLVDLLERAIIDNPPVVLRDGGVIATGFDAELDELRSISENAAGFLVDIETRERERTGLASLKVGYNRVHGYYIELSRSQSDEVPAEYQRRQTLKNVERFITPELKEFEDKALSSKSRALAREKQLYADVIVTLQESLEALRQSAAAMAELDVYATLAERSQSLDLCRPEFSDTPKLDIDQGRHLVVEQVLEEPFIANDTLLNESRKMLLITGPNMGGKSTYMRQNAVIALLAHVGSFVPAKAVTLSTVDRIFTRIGAADDLASGRSTFMVEMTETANILHNASERSLVLMDEVGRGTSTFDGLSLAWAAALHLAEKTRAFTLFATHYFELTALAEQLPTVANVHLDAVEHREHVVFMHRIQEGPANRSFGLQVAKLAGVPGSVLHAAAGKLQELESKALEHSAPDEASESPAYVPQGDLFAESASHPALRLLRETDPDALSPREALAILYSLRELAD</sequence>
<dbReference type="SUPFAM" id="SSF52540">
    <property type="entry name" value="P-loop containing nucleoside triphosphate hydrolases"/>
    <property type="match status" value="1"/>
</dbReference>
<dbReference type="GO" id="GO:0005829">
    <property type="term" value="C:cytosol"/>
    <property type="evidence" value="ECO:0007669"/>
    <property type="project" value="TreeGrafter"/>
</dbReference>
<dbReference type="Gene3D" id="3.40.50.300">
    <property type="entry name" value="P-loop containing nucleotide triphosphate hydrolases"/>
    <property type="match status" value="1"/>
</dbReference>
<keyword evidence="5 9" id="KW-0067">ATP-binding</keyword>
<evidence type="ECO:0000256" key="6">
    <source>
        <dbReference type="ARBA" id="ARBA00023125"/>
    </source>
</evidence>
<dbReference type="Proteomes" id="UP000019205">
    <property type="component" value="Chromosome"/>
</dbReference>
<accession>A4AAC7</accession>
<dbReference type="SUPFAM" id="SSF53150">
    <property type="entry name" value="DNA repair protein MutS, domain II"/>
    <property type="match status" value="1"/>
</dbReference>
<dbReference type="Gene3D" id="3.30.420.110">
    <property type="entry name" value="MutS, connector domain"/>
    <property type="match status" value="1"/>
</dbReference>
<reference evidence="12 13" key="1">
    <citation type="journal article" date="2007" name="Proc. Natl. Acad. Sci. U.S.A.">
        <title>Characterization of a marine gammaproteobacterium capable of aerobic anoxygenic photosynthesis.</title>
        <authorList>
            <person name="Fuchs B.M."/>
            <person name="Spring S."/>
            <person name="Teeling H."/>
            <person name="Quast C."/>
            <person name="Wulf J."/>
            <person name="Schattenhofer M."/>
            <person name="Yan S."/>
            <person name="Ferriera S."/>
            <person name="Johnson J."/>
            <person name="Glockner F.O."/>
            <person name="Amann R."/>
        </authorList>
    </citation>
    <scope>NUCLEOTIDE SEQUENCE [LARGE SCALE GENOMIC DNA]</scope>
    <source>
        <strain evidence="12">KT71</strain>
    </source>
</reference>
<dbReference type="InterPro" id="IPR036187">
    <property type="entry name" value="DNA_mismatch_repair_MutS_sf"/>
</dbReference>
<dbReference type="PIRSF" id="PIRSF037677">
    <property type="entry name" value="DNA_mis_repair_Msh6"/>
    <property type="match status" value="1"/>
</dbReference>
<dbReference type="InterPro" id="IPR036678">
    <property type="entry name" value="MutS_con_dom_sf"/>
</dbReference>
<feature type="binding site" evidence="9">
    <location>
        <begin position="657"/>
        <end position="664"/>
    </location>
    <ligand>
        <name>ATP</name>
        <dbReference type="ChEBI" id="CHEBI:30616"/>
    </ligand>
</feature>
<dbReference type="InterPro" id="IPR027417">
    <property type="entry name" value="P-loop_NTPase"/>
</dbReference>
<dbReference type="EMBL" id="AAOA02000003">
    <property type="protein sequence ID" value="EAQ97004.2"/>
    <property type="molecule type" value="Genomic_DNA"/>
</dbReference>
<evidence type="ECO:0000256" key="5">
    <source>
        <dbReference type="ARBA" id="ARBA00022840"/>
    </source>
</evidence>
<dbReference type="GO" id="GO:0006298">
    <property type="term" value="P:mismatch repair"/>
    <property type="evidence" value="ECO:0007669"/>
    <property type="project" value="UniProtKB-UniRule"/>
</dbReference>
<keyword evidence="3 9" id="KW-0547">Nucleotide-binding</keyword>
<dbReference type="AlphaFoldDB" id="A4AAC7"/>
<dbReference type="InterPro" id="IPR005748">
    <property type="entry name" value="DNA_mismatch_repair_MutS"/>
</dbReference>
<keyword evidence="4 9" id="KW-0227">DNA damage</keyword>
<organism evidence="12 13">
    <name type="scientific">Congregibacter litoralis KT71</name>
    <dbReference type="NCBI Taxonomy" id="314285"/>
    <lineage>
        <taxon>Bacteria</taxon>
        <taxon>Pseudomonadati</taxon>
        <taxon>Pseudomonadota</taxon>
        <taxon>Gammaproteobacteria</taxon>
        <taxon>Cellvibrionales</taxon>
        <taxon>Halieaceae</taxon>
        <taxon>Congregibacter</taxon>
    </lineage>
</organism>
<dbReference type="GO" id="GO:0140664">
    <property type="term" value="F:ATP-dependent DNA damage sensor activity"/>
    <property type="evidence" value="ECO:0007669"/>
    <property type="project" value="InterPro"/>
</dbReference>
<dbReference type="Pfam" id="PF05190">
    <property type="entry name" value="MutS_IV"/>
    <property type="match status" value="1"/>
</dbReference>
<keyword evidence="13" id="KW-1185">Reference proteome</keyword>
<dbReference type="STRING" id="314285.KT71_12115"/>
<gene>
    <name evidence="9" type="primary">mutS</name>
    <name evidence="12" type="ORF">KT71_12115</name>
</gene>
<dbReference type="InterPro" id="IPR007860">
    <property type="entry name" value="DNA_mmatch_repair_MutS_con_dom"/>
</dbReference>